<comment type="caution">
    <text evidence="1">The sequence shown here is derived from an EMBL/GenBank/DDBJ whole genome shotgun (WGS) entry which is preliminary data.</text>
</comment>
<dbReference type="Proteomes" id="UP000800984">
    <property type="component" value="Unassembled WGS sequence"/>
</dbReference>
<dbReference type="EMBL" id="JAAJBT010000007">
    <property type="protein sequence ID" value="NHM02736.1"/>
    <property type="molecule type" value="Genomic_DNA"/>
</dbReference>
<sequence length="174" mass="20109">MKKIGIIAFFAFLSLISCKEEKETNNTTKKVVSDLFVVKLNVQGKKDDTFHVYYTEDKSLNFDEKKTVWAEFSNVSGNNLEVQYKLPKDVLPNQLRLDFGINNPDGVVIDKIDISYLGKKFELKGKEISNYFRPNEFCTSYDSITNKYKPLKKGDNISLFPLEKLPTELEKLFK</sequence>
<evidence type="ECO:0000313" key="1">
    <source>
        <dbReference type="EMBL" id="NHM02736.1"/>
    </source>
</evidence>
<keyword evidence="2" id="KW-1185">Reference proteome</keyword>
<gene>
    <name evidence="1" type="ORF">G4D72_11520</name>
</gene>
<reference evidence="1 2" key="1">
    <citation type="submission" date="2020-02" db="EMBL/GenBank/DDBJ databases">
        <authorList>
            <person name="Chen W.-M."/>
        </authorList>
    </citation>
    <scope>NUCLEOTIDE SEQUENCE [LARGE SCALE GENOMIC DNA]</scope>
    <source>
        <strain evidence="1 2">KDG-16</strain>
    </source>
</reference>
<dbReference type="PROSITE" id="PS51257">
    <property type="entry name" value="PROKAR_LIPOPROTEIN"/>
    <property type="match status" value="1"/>
</dbReference>
<organism evidence="1 2">
    <name type="scientific">Flavobacterium difficile</name>
    <dbReference type="NCBI Taxonomy" id="2709659"/>
    <lineage>
        <taxon>Bacteria</taxon>
        <taxon>Pseudomonadati</taxon>
        <taxon>Bacteroidota</taxon>
        <taxon>Flavobacteriia</taxon>
        <taxon>Flavobacteriales</taxon>
        <taxon>Flavobacteriaceae</taxon>
        <taxon>Flavobacterium</taxon>
    </lineage>
</organism>
<dbReference type="RefSeq" id="WP_166077864.1">
    <property type="nucleotide sequence ID" value="NZ_JAAJBT010000007.1"/>
</dbReference>
<evidence type="ECO:0000313" key="2">
    <source>
        <dbReference type="Proteomes" id="UP000800984"/>
    </source>
</evidence>
<accession>A0ABX0I6H4</accession>
<name>A0ABX0I6H4_9FLAO</name>
<protein>
    <recommendedName>
        <fullName evidence="3">Lipoprotein</fullName>
    </recommendedName>
</protein>
<proteinExistence type="predicted"/>
<evidence type="ECO:0008006" key="3">
    <source>
        <dbReference type="Google" id="ProtNLM"/>
    </source>
</evidence>